<dbReference type="AlphaFoldDB" id="A0A3D9VFI8"/>
<dbReference type="EMBL" id="QTUC01000001">
    <property type="protein sequence ID" value="REF37915.1"/>
    <property type="molecule type" value="Genomic_DNA"/>
</dbReference>
<accession>A0A3D9VFI8</accession>
<evidence type="ECO:0000313" key="1">
    <source>
        <dbReference type="EMBL" id="REF37915.1"/>
    </source>
</evidence>
<comment type="caution">
    <text evidence="1">The sequence shown here is derived from an EMBL/GenBank/DDBJ whole genome shotgun (WGS) entry which is preliminary data.</text>
</comment>
<protein>
    <submittedName>
        <fullName evidence="1">Uncharacterized protein</fullName>
    </submittedName>
</protein>
<proteinExistence type="predicted"/>
<dbReference type="Proteomes" id="UP000256485">
    <property type="component" value="Unassembled WGS sequence"/>
</dbReference>
<organism evidence="1 2">
    <name type="scientific">Thermasporomyces composti</name>
    <dbReference type="NCBI Taxonomy" id="696763"/>
    <lineage>
        <taxon>Bacteria</taxon>
        <taxon>Bacillati</taxon>
        <taxon>Actinomycetota</taxon>
        <taxon>Actinomycetes</taxon>
        <taxon>Propionibacteriales</taxon>
        <taxon>Nocardioidaceae</taxon>
        <taxon>Thermasporomyces</taxon>
    </lineage>
</organism>
<gene>
    <name evidence="1" type="ORF">DFJ64_3376</name>
</gene>
<reference evidence="1 2" key="1">
    <citation type="submission" date="2018-08" db="EMBL/GenBank/DDBJ databases">
        <title>Sequencing the genomes of 1000 actinobacteria strains.</title>
        <authorList>
            <person name="Klenk H.-P."/>
        </authorList>
    </citation>
    <scope>NUCLEOTIDE SEQUENCE [LARGE SCALE GENOMIC DNA]</scope>
    <source>
        <strain evidence="1 2">DSM 22891</strain>
    </source>
</reference>
<sequence length="184" mass="20035">MELMELTATELVERFHLAGCVWIDPPLRREELEYLTAFTESRRWRRPGGPYAVPDNPLAECLDPALDLALYTTPPAGQPSVYCPWTPARAGHALALRQDVAGGHGVPPHEVAAWLAYLRDHFLRPGALAAQSNEPAFAGFGFDHVLQGAAAVCSEWTGLVTVLQVEANDITVLTFGRHAPTGRA</sequence>
<name>A0A3D9VFI8_THECX</name>
<keyword evidence="2" id="KW-1185">Reference proteome</keyword>
<dbReference type="RefSeq" id="WP_115851293.1">
    <property type="nucleotide sequence ID" value="NZ_QTUC01000001.1"/>
</dbReference>
<dbReference type="OrthoDB" id="2660825at2"/>
<evidence type="ECO:0000313" key="2">
    <source>
        <dbReference type="Proteomes" id="UP000256485"/>
    </source>
</evidence>